<evidence type="ECO:0000313" key="3">
    <source>
        <dbReference type="EMBL" id="KZV95049.1"/>
    </source>
</evidence>
<dbReference type="EMBL" id="KV425964">
    <property type="protein sequence ID" value="KZV95049.1"/>
    <property type="molecule type" value="Genomic_DNA"/>
</dbReference>
<feature type="non-terminal residue" evidence="3">
    <location>
        <position position="244"/>
    </location>
</feature>
<dbReference type="STRING" id="1314781.A0A166ATK2"/>
<dbReference type="PANTHER" id="PTHR35192:SF2">
    <property type="entry name" value="APPLE DOMAIN-CONTAINING PROTEIN"/>
    <property type="match status" value="1"/>
</dbReference>
<dbReference type="AlphaFoldDB" id="A0A166ATK2"/>
<proteinExistence type="predicted"/>
<evidence type="ECO:0000256" key="1">
    <source>
        <dbReference type="SAM" id="SignalP"/>
    </source>
</evidence>
<accession>A0A166ATK2</accession>
<reference evidence="3 4" key="1">
    <citation type="journal article" date="2016" name="Mol. Biol. Evol.">
        <title>Comparative Genomics of Early-Diverging Mushroom-Forming Fungi Provides Insights into the Origins of Lignocellulose Decay Capabilities.</title>
        <authorList>
            <person name="Nagy L.G."/>
            <person name="Riley R."/>
            <person name="Tritt A."/>
            <person name="Adam C."/>
            <person name="Daum C."/>
            <person name="Floudas D."/>
            <person name="Sun H."/>
            <person name="Yadav J.S."/>
            <person name="Pangilinan J."/>
            <person name="Larsson K.H."/>
            <person name="Matsuura K."/>
            <person name="Barry K."/>
            <person name="Labutti K."/>
            <person name="Kuo R."/>
            <person name="Ohm R.A."/>
            <person name="Bhattacharya S.S."/>
            <person name="Shirouzu T."/>
            <person name="Yoshinaga Y."/>
            <person name="Martin F.M."/>
            <person name="Grigoriev I.V."/>
            <person name="Hibbett D.S."/>
        </authorList>
    </citation>
    <scope>NUCLEOTIDE SEQUENCE [LARGE SCALE GENOMIC DNA]</scope>
    <source>
        <strain evidence="3 4">HHB12029</strain>
    </source>
</reference>
<gene>
    <name evidence="3" type="ORF">EXIGLDRAFT_611060</name>
</gene>
<evidence type="ECO:0000313" key="4">
    <source>
        <dbReference type="Proteomes" id="UP000077266"/>
    </source>
</evidence>
<feature type="signal peptide" evidence="1">
    <location>
        <begin position="1"/>
        <end position="18"/>
    </location>
</feature>
<protein>
    <recommendedName>
        <fullName evidence="2">Protein CPL1-like domain-containing protein</fullName>
    </recommendedName>
</protein>
<keyword evidence="1" id="KW-0732">Signal</keyword>
<feature type="chain" id="PRO_5007870842" description="Protein CPL1-like domain-containing protein" evidence="1">
    <location>
        <begin position="19"/>
        <end position="244"/>
    </location>
</feature>
<dbReference type="InParanoid" id="A0A166ATK2"/>
<keyword evidence="4" id="KW-1185">Reference proteome</keyword>
<feature type="domain" description="Protein CPL1-like" evidence="2">
    <location>
        <begin position="176"/>
        <end position="244"/>
    </location>
</feature>
<dbReference type="Proteomes" id="UP000077266">
    <property type="component" value="Unassembled WGS sequence"/>
</dbReference>
<dbReference type="Pfam" id="PF21671">
    <property type="entry name" value="CPL1-like"/>
    <property type="match status" value="1"/>
</dbReference>
<dbReference type="OrthoDB" id="439917at2759"/>
<dbReference type="InterPro" id="IPR048661">
    <property type="entry name" value="CPL1-like"/>
</dbReference>
<sequence length="244" mass="25614">MRFQHLTSILLAAGTVAGLTLPHVDVCASVDVDLKLLANLDKVFGHIDVCLCVSALPLFIRSNAVAKVAAEVLGVSKVTALLEAAINSAHNKKSCAPYPKHSRPVCSSRDPCGWTCAPGFEYEYEKDCPTPIGCVPIPPSPPAAPCPSQRPRGSDVLECASPRLACRVPSRGHGDWECLDVLSNLESCGGCPLLSSTLTGEHHPTGIDCTAIEGVLDVSCLLGRCAVSRCGKGFKVHVDGTTCV</sequence>
<evidence type="ECO:0000259" key="2">
    <source>
        <dbReference type="Pfam" id="PF21671"/>
    </source>
</evidence>
<dbReference type="InterPro" id="IPR038955">
    <property type="entry name" value="PriA/CPL1_fungi"/>
</dbReference>
<name>A0A166ATK2_EXIGL</name>
<organism evidence="3 4">
    <name type="scientific">Exidia glandulosa HHB12029</name>
    <dbReference type="NCBI Taxonomy" id="1314781"/>
    <lineage>
        <taxon>Eukaryota</taxon>
        <taxon>Fungi</taxon>
        <taxon>Dikarya</taxon>
        <taxon>Basidiomycota</taxon>
        <taxon>Agaricomycotina</taxon>
        <taxon>Agaricomycetes</taxon>
        <taxon>Auriculariales</taxon>
        <taxon>Exidiaceae</taxon>
        <taxon>Exidia</taxon>
    </lineage>
</organism>
<dbReference type="PANTHER" id="PTHR35192">
    <property type="entry name" value="PROTEIN, PUTATIVE-RELATED"/>
    <property type="match status" value="1"/>
</dbReference>